<feature type="compositionally biased region" description="Basic and acidic residues" evidence="1">
    <location>
        <begin position="37"/>
        <end position="48"/>
    </location>
</feature>
<comment type="caution">
    <text evidence="2">The sequence shown here is derived from an EMBL/GenBank/DDBJ whole genome shotgun (WGS) entry which is preliminary data.</text>
</comment>
<keyword evidence="3" id="KW-1185">Reference proteome</keyword>
<gene>
    <name evidence="2" type="ORF">IV203_024234</name>
</gene>
<accession>A0A9K3PBG2</accession>
<evidence type="ECO:0000256" key="1">
    <source>
        <dbReference type="SAM" id="MobiDB-lite"/>
    </source>
</evidence>
<feature type="region of interest" description="Disordered" evidence="1">
    <location>
        <begin position="287"/>
        <end position="358"/>
    </location>
</feature>
<feature type="region of interest" description="Disordered" evidence="1">
    <location>
        <begin position="1"/>
        <end position="25"/>
    </location>
</feature>
<feature type="compositionally biased region" description="Polar residues" evidence="1">
    <location>
        <begin position="1"/>
        <end position="12"/>
    </location>
</feature>
<dbReference type="AlphaFoldDB" id="A0A9K3PBG2"/>
<evidence type="ECO:0000313" key="2">
    <source>
        <dbReference type="EMBL" id="KAG7340691.1"/>
    </source>
</evidence>
<dbReference type="Proteomes" id="UP000693970">
    <property type="component" value="Unassembled WGS sequence"/>
</dbReference>
<name>A0A9K3PBG2_9STRA</name>
<feature type="compositionally biased region" description="Basic and acidic residues" evidence="1">
    <location>
        <begin position="304"/>
        <end position="326"/>
    </location>
</feature>
<reference evidence="2" key="1">
    <citation type="journal article" date="2021" name="Sci. Rep.">
        <title>Diploid genomic architecture of Nitzschia inconspicua, an elite biomass production diatom.</title>
        <authorList>
            <person name="Oliver A."/>
            <person name="Podell S."/>
            <person name="Pinowska A."/>
            <person name="Traller J.C."/>
            <person name="Smith S.R."/>
            <person name="McClure R."/>
            <person name="Beliaev A."/>
            <person name="Bohutskyi P."/>
            <person name="Hill E.A."/>
            <person name="Rabines A."/>
            <person name="Zheng H."/>
            <person name="Allen L.Z."/>
            <person name="Kuo A."/>
            <person name="Grigoriev I.V."/>
            <person name="Allen A.E."/>
            <person name="Hazlebeck D."/>
            <person name="Allen E.E."/>
        </authorList>
    </citation>
    <scope>NUCLEOTIDE SEQUENCE</scope>
    <source>
        <strain evidence="2">Hildebrandi</strain>
    </source>
</reference>
<dbReference type="OrthoDB" id="56182at2759"/>
<organism evidence="2 3">
    <name type="scientific">Nitzschia inconspicua</name>
    <dbReference type="NCBI Taxonomy" id="303405"/>
    <lineage>
        <taxon>Eukaryota</taxon>
        <taxon>Sar</taxon>
        <taxon>Stramenopiles</taxon>
        <taxon>Ochrophyta</taxon>
        <taxon>Bacillariophyta</taxon>
        <taxon>Bacillariophyceae</taxon>
        <taxon>Bacillariophycidae</taxon>
        <taxon>Bacillariales</taxon>
        <taxon>Bacillariaceae</taxon>
        <taxon>Nitzschia</taxon>
    </lineage>
</organism>
<dbReference type="EMBL" id="JAGRRH010000027">
    <property type="protein sequence ID" value="KAG7340691.1"/>
    <property type="molecule type" value="Genomic_DNA"/>
</dbReference>
<proteinExistence type="predicted"/>
<feature type="region of interest" description="Disordered" evidence="1">
    <location>
        <begin position="88"/>
        <end position="118"/>
    </location>
</feature>
<protein>
    <submittedName>
        <fullName evidence="2">Uncharacterized protein</fullName>
    </submittedName>
</protein>
<reference evidence="2" key="2">
    <citation type="submission" date="2021-04" db="EMBL/GenBank/DDBJ databases">
        <authorList>
            <person name="Podell S."/>
        </authorList>
    </citation>
    <scope>NUCLEOTIDE SEQUENCE</scope>
    <source>
        <strain evidence="2">Hildebrandi</strain>
    </source>
</reference>
<feature type="region of interest" description="Disordered" evidence="1">
    <location>
        <begin position="37"/>
        <end position="75"/>
    </location>
</feature>
<evidence type="ECO:0000313" key="3">
    <source>
        <dbReference type="Proteomes" id="UP000693970"/>
    </source>
</evidence>
<sequence length="449" mass="50311">MHPQVPQSPTSYSKDETPRSNLDFDNLLEKQRELLKHIRSSPDKKKDVLTLNLPISSGNGGDIQKTPPPSEWGWSFERVPNKLDVATETVVNAPSAEVGDSSGKKTKKQRRNERQQADEWISDWNFERITSSKNPLAATATSASTFNEFDATSDDAPEWYFERIPPAAKPKSNVDDEDSVLEMALMDQQHDDVDDDFAVLEDAVHNSDDISLEDLVVDGDEDDDNDDVIMGVEEDEGLLPQEPQYIQELKHRQYTATYMNELKHRQAEGYFVSQDLYNHRHIISSPPSYTATMDEDGDANMAGPKDDRSIATPDTSDHTPKNKEKMCGSGSSPTSIIDGPQVPSLSEGFPRPANLSASRSFGCRTSVQLPCAEGMDDLFNNTLQKLTQSMKRTAESRRSLKIKTEHTQEYERNLCVHQILQSVESSSRQVDTCLQMYRPLGTQQHVASS</sequence>